<feature type="chain" id="PRO_5005888345" evidence="1">
    <location>
        <begin position="21"/>
        <end position="42"/>
    </location>
</feature>
<evidence type="ECO:0000313" key="2">
    <source>
        <dbReference type="WBParaSite" id="HPLM_0000963801-mRNA-1"/>
    </source>
</evidence>
<feature type="signal peptide" evidence="1">
    <location>
        <begin position="1"/>
        <end position="20"/>
    </location>
</feature>
<dbReference type="WBParaSite" id="HPLM_0000963801-mRNA-1">
    <property type="protein sequence ID" value="HPLM_0000963801-mRNA-1"/>
    <property type="gene ID" value="HPLM_0000963801"/>
</dbReference>
<reference evidence="2" key="1">
    <citation type="submission" date="2017-02" db="UniProtKB">
        <authorList>
            <consortium name="WormBaseParasite"/>
        </authorList>
    </citation>
    <scope>IDENTIFICATION</scope>
</reference>
<name>A0A0N4WFV3_HAEPC</name>
<organism evidence="2">
    <name type="scientific">Haemonchus placei</name>
    <name type="common">Barber's pole worm</name>
    <dbReference type="NCBI Taxonomy" id="6290"/>
    <lineage>
        <taxon>Eukaryota</taxon>
        <taxon>Metazoa</taxon>
        <taxon>Ecdysozoa</taxon>
        <taxon>Nematoda</taxon>
        <taxon>Chromadorea</taxon>
        <taxon>Rhabditida</taxon>
        <taxon>Rhabditina</taxon>
        <taxon>Rhabditomorpha</taxon>
        <taxon>Strongyloidea</taxon>
        <taxon>Trichostrongylidae</taxon>
        <taxon>Haemonchus</taxon>
    </lineage>
</organism>
<proteinExistence type="predicted"/>
<evidence type="ECO:0000256" key="1">
    <source>
        <dbReference type="SAM" id="SignalP"/>
    </source>
</evidence>
<accession>A0A0N4WFV3</accession>
<keyword evidence="1" id="KW-0732">Signal</keyword>
<protein>
    <submittedName>
        <fullName evidence="2">Variant erythrocyte surface antigen-1, alpha subunit</fullName>
    </submittedName>
</protein>
<dbReference type="AlphaFoldDB" id="A0A0N4WFV3"/>
<sequence>LGTLGITLLLWLIFYRRLVPLKIPDLSCGEYMKYPNGVKYRM</sequence>